<dbReference type="FunFam" id="3.40.30.10:FF:000023">
    <property type="entry name" value="Protein disulfide-isomerase"/>
    <property type="match status" value="1"/>
</dbReference>
<dbReference type="Pfam" id="PF00085">
    <property type="entry name" value="Thioredoxin"/>
    <property type="match status" value="2"/>
</dbReference>
<dbReference type="Proteomes" id="UP000614350">
    <property type="component" value="Unassembled WGS sequence"/>
</dbReference>
<sequence>MIPAVLSSVIVERVKSKMNVVTAILLAVTCLSYAIANIDFDEGVLVINKDNFESAIQDNEFILIEFYAPWCGHCKALAPEYVKAAKQLADSGSEIKLAKVDATVETELAEKHGVRGYPTLKFFRKGIAIEYNGGRLADDIVNWLVKKTGPVAKDLPSVEKAKAFIDEHEVTIIGFFKDLESEAAKVFLEVGNAVDHYTFGISNADEVLKEYEAEDGTIILFKKFDEGKAKFTEEPTFKNIQNFISVYSLPLIVDFNQDTAQKIFGGDIKSHLLVFLSKKDRSFDKLVKKIEEPAKKFRGQVLFVTIDSDEADHERILEYFGIKNKDVPVMRLIKLEGDMIKYKPENPEISSENVLEFVNAFIEGKLKRHLLTEDLPKDWDKHPVKVLVGTNFYEVAFNKEKDVLVEFYAPWCGHCQQLAPIYEELGKKYKDSESVVIAKMDATVNELEDIKIINYPTITLYKKGTNEAVDYNGERTLTELAKFIESGGVYDQAAKEVQEEDEDDDVPRKDEL</sequence>
<comment type="catalytic activity">
    <reaction evidence="1 13">
        <text>Catalyzes the rearrangement of -S-S- bonds in proteins.</text>
        <dbReference type="EC" id="5.3.4.1"/>
    </reaction>
</comment>
<protein>
    <recommendedName>
        <fullName evidence="4 13">Protein disulfide-isomerase</fullName>
        <ecNumber evidence="4 13">5.3.4.1</ecNumber>
    </recommendedName>
</protein>
<keyword evidence="5" id="KW-0732">Signal</keyword>
<evidence type="ECO:0000313" key="15">
    <source>
        <dbReference type="EMBL" id="KAF7386843.1"/>
    </source>
</evidence>
<dbReference type="InterPro" id="IPR017937">
    <property type="entry name" value="Thioredoxin_CS"/>
</dbReference>
<dbReference type="GO" id="GO:0034976">
    <property type="term" value="P:response to endoplasmic reticulum stress"/>
    <property type="evidence" value="ECO:0007669"/>
    <property type="project" value="TreeGrafter"/>
</dbReference>
<evidence type="ECO:0000256" key="2">
    <source>
        <dbReference type="ARBA" id="ARBA00004319"/>
    </source>
</evidence>
<keyword evidence="6" id="KW-0677">Repeat</keyword>
<feature type="disulfide bond" description="Redox-active" evidence="11">
    <location>
        <begin position="71"/>
        <end position="74"/>
    </location>
</feature>
<evidence type="ECO:0000256" key="4">
    <source>
        <dbReference type="ARBA" id="ARBA00012723"/>
    </source>
</evidence>
<dbReference type="NCBIfam" id="TIGR01130">
    <property type="entry name" value="ER_PDI_fam"/>
    <property type="match status" value="1"/>
</dbReference>
<comment type="similarity">
    <text evidence="3 12">Belongs to the protein disulfide isomerase family.</text>
</comment>
<dbReference type="Pfam" id="PF13848">
    <property type="entry name" value="Thioredoxin_6"/>
    <property type="match status" value="1"/>
</dbReference>
<accession>A0A834JEL6</accession>
<proteinExistence type="inferred from homology"/>
<dbReference type="GO" id="GO:0003756">
    <property type="term" value="F:protein disulfide isomerase activity"/>
    <property type="evidence" value="ECO:0007669"/>
    <property type="project" value="UniProtKB-EC"/>
</dbReference>
<dbReference type="EC" id="5.3.4.1" evidence="4 13"/>
<evidence type="ECO:0000256" key="10">
    <source>
        <dbReference type="ARBA" id="ARBA00023284"/>
    </source>
</evidence>
<dbReference type="PANTHER" id="PTHR18929:SF240">
    <property type="entry name" value="PROTEIN DISULFIDE-ISOMERASE"/>
    <property type="match status" value="1"/>
</dbReference>
<dbReference type="PROSITE" id="PS00194">
    <property type="entry name" value="THIOREDOXIN_1"/>
    <property type="match status" value="2"/>
</dbReference>
<evidence type="ECO:0000256" key="11">
    <source>
        <dbReference type="PIRSR" id="PIRSR605792-51"/>
    </source>
</evidence>
<dbReference type="FunFam" id="3.40.30.10:FF:000042">
    <property type="entry name" value="protein disulfide-isomerase A2"/>
    <property type="match status" value="1"/>
</dbReference>
<dbReference type="CDD" id="cd02961">
    <property type="entry name" value="PDI_a_family"/>
    <property type="match status" value="1"/>
</dbReference>
<dbReference type="GO" id="GO:0005788">
    <property type="term" value="C:endoplasmic reticulum lumen"/>
    <property type="evidence" value="ECO:0007669"/>
    <property type="project" value="UniProtKB-SubCell"/>
</dbReference>
<dbReference type="PROSITE" id="PS51352">
    <property type="entry name" value="THIOREDOXIN_2"/>
    <property type="match status" value="2"/>
</dbReference>
<evidence type="ECO:0000256" key="9">
    <source>
        <dbReference type="ARBA" id="ARBA00023235"/>
    </source>
</evidence>
<dbReference type="FunFam" id="3.40.30.10:FF:000027">
    <property type="entry name" value="protein disulfide-isomerase A2"/>
    <property type="match status" value="1"/>
</dbReference>
<dbReference type="FunFam" id="3.40.30.10:FF:000030">
    <property type="entry name" value="Protein disulfide-isomerase"/>
    <property type="match status" value="1"/>
</dbReference>
<dbReference type="SUPFAM" id="SSF52833">
    <property type="entry name" value="Thioredoxin-like"/>
    <property type="match status" value="4"/>
</dbReference>
<comment type="caution">
    <text evidence="15">The sequence shown here is derived from an EMBL/GenBank/DDBJ whole genome shotgun (WGS) entry which is preliminary data.</text>
</comment>
<dbReference type="CDD" id="cd02981">
    <property type="entry name" value="PDI_b_family"/>
    <property type="match status" value="1"/>
</dbReference>
<keyword evidence="10 11" id="KW-0676">Redox-active center</keyword>
<dbReference type="AlphaFoldDB" id="A0A834JEL6"/>
<reference evidence="15" key="1">
    <citation type="journal article" date="2020" name="G3 (Bethesda)">
        <title>High-Quality Assemblies for Three Invasive Social Wasps from the &lt;i&gt;Vespula&lt;/i&gt; Genus.</title>
        <authorList>
            <person name="Harrop T.W.R."/>
            <person name="Guhlin J."/>
            <person name="McLaughlin G.M."/>
            <person name="Permina E."/>
            <person name="Stockwell P."/>
            <person name="Gilligan J."/>
            <person name="Le Lec M.F."/>
            <person name="Gruber M.A.M."/>
            <person name="Quinn O."/>
            <person name="Lovegrove M."/>
            <person name="Duncan E.J."/>
            <person name="Remnant E.J."/>
            <person name="Van Eeckhoven J."/>
            <person name="Graham B."/>
            <person name="Knapp R.A."/>
            <person name="Langford K.W."/>
            <person name="Kronenberg Z."/>
            <person name="Press M.O."/>
            <person name="Eacker S.M."/>
            <person name="Wilson-Rankin E.E."/>
            <person name="Purcell J."/>
            <person name="Lester P.J."/>
            <person name="Dearden P.K."/>
        </authorList>
    </citation>
    <scope>NUCLEOTIDE SEQUENCE</scope>
    <source>
        <strain evidence="15">Marl-1</strain>
    </source>
</reference>
<dbReference type="InterPro" id="IPR036249">
    <property type="entry name" value="Thioredoxin-like_sf"/>
</dbReference>
<feature type="domain" description="Thioredoxin" evidence="14">
    <location>
        <begin position="376"/>
        <end position="489"/>
    </location>
</feature>
<name>A0A834JEL6_VESVU</name>
<keyword evidence="7" id="KW-0256">Endoplasmic reticulum</keyword>
<evidence type="ECO:0000256" key="1">
    <source>
        <dbReference type="ARBA" id="ARBA00001182"/>
    </source>
</evidence>
<dbReference type="CDD" id="cd02995">
    <property type="entry name" value="PDI_a_PDI_a'_C"/>
    <property type="match status" value="1"/>
</dbReference>
<evidence type="ECO:0000259" key="14">
    <source>
        <dbReference type="PROSITE" id="PS51352"/>
    </source>
</evidence>
<dbReference type="Gene3D" id="3.40.30.10">
    <property type="entry name" value="Glutaredoxin"/>
    <property type="match status" value="4"/>
</dbReference>
<dbReference type="GO" id="GO:0006457">
    <property type="term" value="P:protein folding"/>
    <property type="evidence" value="ECO:0007669"/>
    <property type="project" value="TreeGrafter"/>
</dbReference>
<dbReference type="CDD" id="cd02982">
    <property type="entry name" value="PDI_b'_family"/>
    <property type="match status" value="1"/>
</dbReference>
<feature type="disulfide bond" description="Redox-active" evidence="11">
    <location>
        <begin position="412"/>
        <end position="415"/>
    </location>
</feature>
<dbReference type="InterPro" id="IPR013766">
    <property type="entry name" value="Thioredoxin_domain"/>
</dbReference>
<dbReference type="InterPro" id="IPR005788">
    <property type="entry name" value="PDI_thioredoxin-like_dom"/>
</dbReference>
<evidence type="ECO:0000256" key="8">
    <source>
        <dbReference type="ARBA" id="ARBA00023157"/>
    </source>
</evidence>
<evidence type="ECO:0000256" key="6">
    <source>
        <dbReference type="ARBA" id="ARBA00022737"/>
    </source>
</evidence>
<feature type="domain" description="Thioredoxin" evidence="14">
    <location>
        <begin position="25"/>
        <end position="170"/>
    </location>
</feature>
<evidence type="ECO:0000256" key="3">
    <source>
        <dbReference type="ARBA" id="ARBA00006347"/>
    </source>
</evidence>
<organism evidence="15 16">
    <name type="scientific">Vespula vulgaris</name>
    <name type="common">Yellow jacket</name>
    <name type="synonym">Wasp</name>
    <dbReference type="NCBI Taxonomy" id="7454"/>
    <lineage>
        <taxon>Eukaryota</taxon>
        <taxon>Metazoa</taxon>
        <taxon>Ecdysozoa</taxon>
        <taxon>Arthropoda</taxon>
        <taxon>Hexapoda</taxon>
        <taxon>Insecta</taxon>
        <taxon>Pterygota</taxon>
        <taxon>Neoptera</taxon>
        <taxon>Endopterygota</taxon>
        <taxon>Hymenoptera</taxon>
        <taxon>Apocrita</taxon>
        <taxon>Aculeata</taxon>
        <taxon>Vespoidea</taxon>
        <taxon>Vespidae</taxon>
        <taxon>Vespinae</taxon>
        <taxon>Vespula</taxon>
    </lineage>
</organism>
<dbReference type="InterPro" id="IPR005792">
    <property type="entry name" value="Prot_disulphide_isomerase"/>
</dbReference>
<evidence type="ECO:0000256" key="5">
    <source>
        <dbReference type="ARBA" id="ARBA00022729"/>
    </source>
</evidence>
<dbReference type="EMBL" id="JACSEA010000013">
    <property type="protein sequence ID" value="KAF7386843.1"/>
    <property type="molecule type" value="Genomic_DNA"/>
</dbReference>
<evidence type="ECO:0000256" key="7">
    <source>
        <dbReference type="ARBA" id="ARBA00022824"/>
    </source>
</evidence>
<evidence type="ECO:0000256" key="13">
    <source>
        <dbReference type="RuleBase" id="RU361130"/>
    </source>
</evidence>
<evidence type="ECO:0000313" key="16">
    <source>
        <dbReference type="Proteomes" id="UP000614350"/>
    </source>
</evidence>
<dbReference type="PANTHER" id="PTHR18929">
    <property type="entry name" value="PROTEIN DISULFIDE ISOMERASE"/>
    <property type="match status" value="1"/>
</dbReference>
<dbReference type="NCBIfam" id="TIGR01126">
    <property type="entry name" value="pdi_dom"/>
    <property type="match status" value="2"/>
</dbReference>
<keyword evidence="8 11" id="KW-1015">Disulfide bond</keyword>
<keyword evidence="9 13" id="KW-0413">Isomerase</keyword>
<evidence type="ECO:0000256" key="12">
    <source>
        <dbReference type="RuleBase" id="RU004208"/>
    </source>
</evidence>
<comment type="subcellular location">
    <subcellularLocation>
        <location evidence="2">Endoplasmic reticulum lumen</location>
    </subcellularLocation>
</comment>
<dbReference type="PRINTS" id="PR00421">
    <property type="entry name" value="THIOREDOXIN"/>
</dbReference>
<keyword evidence="16" id="KW-1185">Reference proteome</keyword>
<gene>
    <name evidence="15" type="ORF">HZH66_011295</name>
</gene>